<evidence type="ECO:0000313" key="1">
    <source>
        <dbReference type="EMBL" id="PTQ33359.1"/>
    </source>
</evidence>
<reference evidence="2" key="1">
    <citation type="journal article" date="2017" name="Cell">
        <title>Insights into land plant evolution garnered from the Marchantia polymorpha genome.</title>
        <authorList>
            <person name="Bowman J.L."/>
            <person name="Kohchi T."/>
            <person name="Yamato K.T."/>
            <person name="Jenkins J."/>
            <person name="Shu S."/>
            <person name="Ishizaki K."/>
            <person name="Yamaoka S."/>
            <person name="Nishihama R."/>
            <person name="Nakamura Y."/>
            <person name="Berger F."/>
            <person name="Adam C."/>
            <person name="Aki S.S."/>
            <person name="Althoff F."/>
            <person name="Araki T."/>
            <person name="Arteaga-Vazquez M.A."/>
            <person name="Balasubrmanian S."/>
            <person name="Barry K."/>
            <person name="Bauer D."/>
            <person name="Boehm C.R."/>
            <person name="Briginshaw L."/>
            <person name="Caballero-Perez J."/>
            <person name="Catarino B."/>
            <person name="Chen F."/>
            <person name="Chiyoda S."/>
            <person name="Chovatia M."/>
            <person name="Davies K.M."/>
            <person name="Delmans M."/>
            <person name="Demura T."/>
            <person name="Dierschke T."/>
            <person name="Dolan L."/>
            <person name="Dorantes-Acosta A.E."/>
            <person name="Eklund D.M."/>
            <person name="Florent S.N."/>
            <person name="Flores-Sandoval E."/>
            <person name="Fujiyama A."/>
            <person name="Fukuzawa H."/>
            <person name="Galik B."/>
            <person name="Grimanelli D."/>
            <person name="Grimwood J."/>
            <person name="Grossniklaus U."/>
            <person name="Hamada T."/>
            <person name="Haseloff J."/>
            <person name="Hetherington A.J."/>
            <person name="Higo A."/>
            <person name="Hirakawa Y."/>
            <person name="Hundley H.N."/>
            <person name="Ikeda Y."/>
            <person name="Inoue K."/>
            <person name="Inoue S.I."/>
            <person name="Ishida S."/>
            <person name="Jia Q."/>
            <person name="Kakita M."/>
            <person name="Kanazawa T."/>
            <person name="Kawai Y."/>
            <person name="Kawashima T."/>
            <person name="Kennedy M."/>
            <person name="Kinose K."/>
            <person name="Kinoshita T."/>
            <person name="Kohara Y."/>
            <person name="Koide E."/>
            <person name="Komatsu K."/>
            <person name="Kopischke S."/>
            <person name="Kubo M."/>
            <person name="Kyozuka J."/>
            <person name="Lagercrantz U."/>
            <person name="Lin S.S."/>
            <person name="Lindquist E."/>
            <person name="Lipzen A.M."/>
            <person name="Lu C.W."/>
            <person name="De Luna E."/>
            <person name="Martienssen R.A."/>
            <person name="Minamino N."/>
            <person name="Mizutani M."/>
            <person name="Mizutani M."/>
            <person name="Mochizuki N."/>
            <person name="Monte I."/>
            <person name="Mosher R."/>
            <person name="Nagasaki H."/>
            <person name="Nakagami H."/>
            <person name="Naramoto S."/>
            <person name="Nishitani K."/>
            <person name="Ohtani M."/>
            <person name="Okamoto T."/>
            <person name="Okumura M."/>
            <person name="Phillips J."/>
            <person name="Pollak B."/>
            <person name="Reinders A."/>
            <person name="Rovekamp M."/>
            <person name="Sano R."/>
            <person name="Sawa S."/>
            <person name="Schmid M.W."/>
            <person name="Shirakawa M."/>
            <person name="Solano R."/>
            <person name="Spunde A."/>
            <person name="Suetsugu N."/>
            <person name="Sugano S."/>
            <person name="Sugiyama A."/>
            <person name="Sun R."/>
            <person name="Suzuki Y."/>
            <person name="Takenaka M."/>
            <person name="Takezawa D."/>
            <person name="Tomogane H."/>
            <person name="Tsuzuki M."/>
            <person name="Ueda T."/>
            <person name="Umeda M."/>
            <person name="Ward J.M."/>
            <person name="Watanabe Y."/>
            <person name="Yazaki K."/>
            <person name="Yokoyama R."/>
            <person name="Yoshitake Y."/>
            <person name="Yotsui I."/>
            <person name="Zachgo S."/>
            <person name="Schmutz J."/>
        </authorList>
    </citation>
    <scope>NUCLEOTIDE SEQUENCE [LARGE SCALE GENOMIC DNA]</scope>
    <source>
        <strain evidence="2">Tak-1</strain>
    </source>
</reference>
<dbReference type="AlphaFoldDB" id="A0A2R6WHN8"/>
<sequence>MWFPATFYTQVFNTRLLPSALRPSLVQSVMKEAAEGRREAGRNCDNWIFRTKRASTRATWDQSPLANPL</sequence>
<proteinExistence type="predicted"/>
<evidence type="ECO:0000313" key="2">
    <source>
        <dbReference type="Proteomes" id="UP000244005"/>
    </source>
</evidence>
<keyword evidence="2" id="KW-1185">Reference proteome</keyword>
<name>A0A2R6WHN8_MARPO</name>
<dbReference type="EMBL" id="KZ772762">
    <property type="protein sequence ID" value="PTQ33359.1"/>
    <property type="molecule type" value="Genomic_DNA"/>
</dbReference>
<dbReference type="Proteomes" id="UP000244005">
    <property type="component" value="Unassembled WGS sequence"/>
</dbReference>
<protein>
    <submittedName>
        <fullName evidence="1">Uncharacterized protein</fullName>
    </submittedName>
</protein>
<gene>
    <name evidence="1" type="ORF">MARPO_0090s0092</name>
</gene>
<organism evidence="1 2">
    <name type="scientific">Marchantia polymorpha</name>
    <name type="common">Common liverwort</name>
    <name type="synonym">Marchantia aquatica</name>
    <dbReference type="NCBI Taxonomy" id="3197"/>
    <lineage>
        <taxon>Eukaryota</taxon>
        <taxon>Viridiplantae</taxon>
        <taxon>Streptophyta</taxon>
        <taxon>Embryophyta</taxon>
        <taxon>Marchantiophyta</taxon>
        <taxon>Marchantiopsida</taxon>
        <taxon>Marchantiidae</taxon>
        <taxon>Marchantiales</taxon>
        <taxon>Marchantiaceae</taxon>
        <taxon>Marchantia</taxon>
    </lineage>
</organism>
<accession>A0A2R6WHN8</accession>
<dbReference type="Gramene" id="Mp4g21290.1">
    <property type="protein sequence ID" value="Mp4g21290.1.cds"/>
    <property type="gene ID" value="Mp4g21290"/>
</dbReference>